<feature type="transmembrane region" description="Helical" evidence="2">
    <location>
        <begin position="167"/>
        <end position="190"/>
    </location>
</feature>
<dbReference type="Pfam" id="PF25761">
    <property type="entry name" value="TPR_PATROL1"/>
    <property type="match status" value="1"/>
</dbReference>
<comment type="similarity">
    <text evidence="1 2">Belongs to the multi antimicrobial extrusion (MATE) (TC 2.A.66.1) family.</text>
</comment>
<dbReference type="Pfam" id="PF01554">
    <property type="entry name" value="MatE"/>
    <property type="match status" value="2"/>
</dbReference>
<feature type="transmembrane region" description="Helical" evidence="2">
    <location>
        <begin position="236"/>
        <end position="261"/>
    </location>
</feature>
<feature type="transmembrane region" description="Helical" evidence="2">
    <location>
        <begin position="202"/>
        <end position="224"/>
    </location>
</feature>
<dbReference type="GO" id="GO:0016020">
    <property type="term" value="C:membrane"/>
    <property type="evidence" value="ECO:0007669"/>
    <property type="project" value="InterPro"/>
</dbReference>
<accession>A0A150GLB1</accession>
<feature type="region of interest" description="Disordered" evidence="3">
    <location>
        <begin position="367"/>
        <end position="399"/>
    </location>
</feature>
<evidence type="ECO:0000256" key="1">
    <source>
        <dbReference type="ARBA" id="ARBA00010199"/>
    </source>
</evidence>
<evidence type="ECO:0000259" key="4">
    <source>
        <dbReference type="PROSITE" id="PS51259"/>
    </source>
</evidence>
<dbReference type="OrthoDB" id="2015333at2759"/>
<feature type="transmembrane region" description="Helical" evidence="2">
    <location>
        <begin position="141"/>
        <end position="161"/>
    </location>
</feature>
<feature type="transmembrane region" description="Helical" evidence="2">
    <location>
        <begin position="273"/>
        <end position="294"/>
    </location>
</feature>
<dbReference type="PANTHER" id="PTHR31280:SF2">
    <property type="entry name" value="PROTEIN UNC-13 HOMOLOG"/>
    <property type="match status" value="1"/>
</dbReference>
<keyword evidence="2" id="KW-0472">Membrane</keyword>
<keyword evidence="6" id="KW-1185">Reference proteome</keyword>
<dbReference type="InterPro" id="IPR002528">
    <property type="entry name" value="MATE_fam"/>
</dbReference>
<feature type="region of interest" description="Disordered" evidence="3">
    <location>
        <begin position="449"/>
        <end position="468"/>
    </location>
</feature>
<feature type="compositionally biased region" description="Low complexity" evidence="3">
    <location>
        <begin position="600"/>
        <end position="615"/>
    </location>
</feature>
<evidence type="ECO:0000256" key="3">
    <source>
        <dbReference type="SAM" id="MobiDB-lite"/>
    </source>
</evidence>
<evidence type="ECO:0000256" key="2">
    <source>
        <dbReference type="RuleBase" id="RU004914"/>
    </source>
</evidence>
<feature type="transmembrane region" description="Helical" evidence="2">
    <location>
        <begin position="116"/>
        <end position="134"/>
    </location>
</feature>
<feature type="transmembrane region" description="Helical" evidence="2">
    <location>
        <begin position="70"/>
        <end position="96"/>
    </location>
</feature>
<keyword evidence="2" id="KW-0812">Transmembrane</keyword>
<name>A0A150GLB1_GONPE</name>
<feature type="compositionally biased region" description="Low complexity" evidence="3">
    <location>
        <begin position="367"/>
        <end position="381"/>
    </location>
</feature>
<feature type="transmembrane region" description="Helical" evidence="2">
    <location>
        <begin position="28"/>
        <end position="49"/>
    </location>
</feature>
<proteinExistence type="inferred from homology"/>
<dbReference type="InterPro" id="IPR014772">
    <property type="entry name" value="Munc13_dom-2"/>
</dbReference>
<gene>
    <name evidence="5" type="ORF">GPECTOR_16g700</name>
</gene>
<dbReference type="Proteomes" id="UP000075714">
    <property type="component" value="Unassembled WGS sequence"/>
</dbReference>
<feature type="domain" description="MHD2" evidence="4">
    <location>
        <begin position="1361"/>
        <end position="1471"/>
    </location>
</feature>
<evidence type="ECO:0000313" key="5">
    <source>
        <dbReference type="EMBL" id="KXZ50525.1"/>
    </source>
</evidence>
<dbReference type="STRING" id="33097.A0A150GLB1"/>
<feature type="region of interest" description="Disordered" evidence="3">
    <location>
        <begin position="493"/>
        <end position="636"/>
    </location>
</feature>
<dbReference type="PROSITE" id="PS51259">
    <property type="entry name" value="MHD2"/>
    <property type="match status" value="1"/>
</dbReference>
<feature type="compositionally biased region" description="Low complexity" evidence="3">
    <location>
        <begin position="535"/>
        <end position="544"/>
    </location>
</feature>
<dbReference type="GO" id="GO:0042910">
    <property type="term" value="F:xenobiotic transmembrane transporter activity"/>
    <property type="evidence" value="ECO:0007669"/>
    <property type="project" value="InterPro"/>
</dbReference>
<protein>
    <recommendedName>
        <fullName evidence="2">Protein DETOXIFICATION</fullName>
    </recommendedName>
    <alternativeName>
        <fullName evidence="2">Multidrug and toxic compound extrusion protein</fullName>
    </alternativeName>
</protein>
<feature type="compositionally biased region" description="Basic and acidic residues" evidence="3">
    <location>
        <begin position="382"/>
        <end position="391"/>
    </location>
</feature>
<feature type="compositionally biased region" description="Low complexity" evidence="3">
    <location>
        <begin position="449"/>
        <end position="463"/>
    </location>
</feature>
<dbReference type="InterPro" id="IPR057984">
    <property type="entry name" value="PATROL1_C"/>
</dbReference>
<dbReference type="GO" id="GO:0015297">
    <property type="term" value="F:antiporter activity"/>
    <property type="evidence" value="ECO:0007669"/>
    <property type="project" value="InterPro"/>
</dbReference>
<keyword evidence="2" id="KW-1133">Transmembrane helix</keyword>
<comment type="caution">
    <text evidence="2">Lacks conserved residue(s) required for the propagation of feature annotation.</text>
</comment>
<dbReference type="PANTHER" id="PTHR31280">
    <property type="entry name" value="PROTEIN UNC-13 HOMOLOG"/>
    <property type="match status" value="1"/>
</dbReference>
<dbReference type="EMBL" id="LSYV01000017">
    <property type="protein sequence ID" value="KXZ50525.1"/>
    <property type="molecule type" value="Genomic_DNA"/>
</dbReference>
<evidence type="ECO:0000313" key="6">
    <source>
        <dbReference type="Proteomes" id="UP000075714"/>
    </source>
</evidence>
<sequence length="1525" mass="157574">MLLEPVMNALNAGLVGHLGTQQLSAVSLGSLAVSFVTFLFSFLVFLTVPEIAAAVVKNDSEEVSCIAAKSLWIAVVCGFSSAAVLYGSAGWIVGALNPPEAAVAAYATDYIRVRSLGIPAALLGFVATGVFRGFKDTRTPLVGAVASAAVSLGLNILLLYGGCCCTIWILTIQFFECLNVAAQALCATYLGKEDVATARSLLDRLAVLGCGIGLLAGCAVWGAQGPLVGFFTRDPLVVAQAIATLPLICALFPVDAAAAIMDGSLLAAKQSNYMSVVQIVGSVVQYGVLAYLAATGNAATLSVWGALKILSVARLIGGAARNYASPKSAYLVPPAAPAPAPAIAGREAQPPAASLAAPEAVSSTAAVSEPAPAAAAAPSTSGREEAPDHARRGGKVITPPQTAIYDPKILDQINVSLLLKQLPGAGTLDVSRLLLPLYPAPAGPGTAGTNGRVASAAGDNPFAAPGPAPAAGPLTASLARSFGGVGAPAAGDNAFGGPPAPSSASVGGSGRHSHHVSADNPFGASEGGGPGGGANPFAAGNGKPPAGPSAGGAALGDAGMFKKTKSKASGAGTSGGASEPPITSLNPGVKLSYSAGAGGSSTSPQRPQQQQQADGARGRAEAQRGPGGGAAEADAYGTTRLARLDLPQLETGQTEEQLRDLAYLLFAACASGSGLPQHASLLPVMRQQLCIDEARAADVGRVLRHIQPGGQPTLLDALHPQQPPDDGPWRPSQRASLQLLLRLIAVVRPGDFEAATPEKAFRGFLRWKDVTVAVLERQLAVAVASGWTGDKAQLKKMLARMHGAARRADVRGEGDFEEEEYGEATCCLAAVAGQLAAGCATGLRFPWAVRVRLAEILVTALFDTVEEGSYIDEAALVLQFLDSTMWPALGLAAPAALAVSAWVHFSMYLATGCRDARLLRLLKNQISKLAQAAAEANAAKGGGDLVGLAPEPGSGAAPPPDELARDAALASQVAHHIVDFVHTRLRDFHAAFPRGENLAALLDVFVFGCRSRGDSPARLAELLVGAVRDSTAAQFGRLLAAADPGASVSGITPGVLDVFRTANALEQRLAAALRKAPAGPSPADPVPPVASPGASAGGGAAAYPAVAEALGTFSRWDLAAPLKSAMLQWVSSQVANMNTWAARALQTEKWKPLGSTPEASHCQSAADVSRMTLEALDALYGMDVPLPREVPAALLEGIDGVLRRYVTFVNDKLGPLQRLMPPLPPTTRYKKDVVVKQETAELEAAKGGTLRGAKKANVFLASVPPVESSPDHTNISSSLPPEVLAAAACSLHYLAVRAEGLLQAEPSGGGGLPDEPLAAARTALSTGMQYACKFLATRVVFWDQRFAWLEQLYRHHASAPASRMEPLIEGLNRALGGLCPGMPDPVRGAFARHLLGAAVQAMERVLLDGGPCRWFIPSDVNIIDQDLHKLRSLFHAEGEGLDREMIDGELERLRRLLPLMRTEVGPLMDLLKTARTHGTAQLTPSGGGPGAAFDESTIMRVIAHRPERNGSKLLKTLYKLSKRIK</sequence>
<reference evidence="6" key="1">
    <citation type="journal article" date="2016" name="Nat. Commun.">
        <title>The Gonium pectorale genome demonstrates co-option of cell cycle regulation during the evolution of multicellularity.</title>
        <authorList>
            <person name="Hanschen E.R."/>
            <person name="Marriage T.N."/>
            <person name="Ferris P.J."/>
            <person name="Hamaji T."/>
            <person name="Toyoda A."/>
            <person name="Fujiyama A."/>
            <person name="Neme R."/>
            <person name="Noguchi H."/>
            <person name="Minakuchi Y."/>
            <person name="Suzuki M."/>
            <person name="Kawai-Toyooka H."/>
            <person name="Smith D.R."/>
            <person name="Sparks H."/>
            <person name="Anderson J."/>
            <person name="Bakaric R."/>
            <person name="Luria V."/>
            <person name="Karger A."/>
            <person name="Kirschner M.W."/>
            <person name="Durand P.M."/>
            <person name="Michod R.E."/>
            <person name="Nozaki H."/>
            <person name="Olson B.J."/>
        </authorList>
    </citation>
    <scope>NUCLEOTIDE SEQUENCE [LARGE SCALE GENOMIC DNA]</scope>
    <source>
        <strain evidence="6">NIES-2863</strain>
    </source>
</reference>
<comment type="caution">
    <text evidence="5">The sequence shown here is derived from an EMBL/GenBank/DDBJ whole genome shotgun (WGS) entry which is preliminary data.</text>
</comment>
<dbReference type="InterPro" id="IPR008528">
    <property type="entry name" value="unc-13_homologue"/>
</dbReference>
<organism evidence="5 6">
    <name type="scientific">Gonium pectorale</name>
    <name type="common">Green alga</name>
    <dbReference type="NCBI Taxonomy" id="33097"/>
    <lineage>
        <taxon>Eukaryota</taxon>
        <taxon>Viridiplantae</taxon>
        <taxon>Chlorophyta</taxon>
        <taxon>core chlorophytes</taxon>
        <taxon>Chlorophyceae</taxon>
        <taxon>CS clade</taxon>
        <taxon>Chlamydomonadales</taxon>
        <taxon>Volvocaceae</taxon>
        <taxon>Gonium</taxon>
    </lineage>
</organism>
<feature type="compositionally biased region" description="Gly residues" evidence="3">
    <location>
        <begin position="525"/>
        <end position="534"/>
    </location>
</feature>